<organism evidence="2 3">
    <name type="scientific">Microthyrium microscopicum</name>
    <dbReference type="NCBI Taxonomy" id="703497"/>
    <lineage>
        <taxon>Eukaryota</taxon>
        <taxon>Fungi</taxon>
        <taxon>Dikarya</taxon>
        <taxon>Ascomycota</taxon>
        <taxon>Pezizomycotina</taxon>
        <taxon>Dothideomycetes</taxon>
        <taxon>Dothideomycetes incertae sedis</taxon>
        <taxon>Microthyriales</taxon>
        <taxon>Microthyriaceae</taxon>
        <taxon>Microthyrium</taxon>
    </lineage>
</organism>
<feature type="compositionally biased region" description="Basic and acidic residues" evidence="1">
    <location>
        <begin position="176"/>
        <end position="186"/>
    </location>
</feature>
<evidence type="ECO:0000313" key="2">
    <source>
        <dbReference type="EMBL" id="KAF2673533.1"/>
    </source>
</evidence>
<evidence type="ECO:0000256" key="1">
    <source>
        <dbReference type="SAM" id="MobiDB-lite"/>
    </source>
</evidence>
<sequence length="454" mass="49405">MSRPKQGQSSYDGSQPRNHNASPMGHSTSYFTHHYETTPSRIPRPSSKTSPTSVATPTSRRISSGGSSTNILGKRARPISPPADMYNLSPFPPHTPSFATPAGWSHVTAAHIAASPPPMVNTRYTLAGGMDTPSLAAQQRYDVAGLDFVGDGRPSREWQLDRANRSFENGNTGMIRGDRNGRARDTDGDDEMADSTAPAPPTQNTWGKFVLSTLGGVVAGAWALCRKSAFQGFYAGGGRGYELAADDGFASESMWEDEMQDSKHMAGSLASFDRSFDRLPTPVPGEYPDSPPEYEPEYSRRPAKRRQTDGGGWIVVDKKDARSRTSSPHLSTPNRVASHSKTRSVSNKRPPLGSQHRHRLSGVSFAGSPGQVQQHARVTSYGMPASGVPTSPTAGTGQQMSPPSIEAKRFAARKKKEDRVIEEKYDQYNDKLKELIRQGKEALGSKVEIVEEDW</sequence>
<feature type="compositionally biased region" description="Low complexity" evidence="1">
    <location>
        <begin position="58"/>
        <end position="71"/>
    </location>
</feature>
<feature type="compositionally biased region" description="Polar residues" evidence="1">
    <location>
        <begin position="46"/>
        <end position="57"/>
    </location>
</feature>
<dbReference type="OrthoDB" id="5138418at2759"/>
<protein>
    <submittedName>
        <fullName evidence="2">Uncharacterized protein</fullName>
    </submittedName>
</protein>
<name>A0A6A6UQ06_9PEZI</name>
<feature type="region of interest" description="Disordered" evidence="1">
    <location>
        <begin position="1"/>
        <end position="81"/>
    </location>
</feature>
<feature type="region of interest" description="Disordered" evidence="1">
    <location>
        <begin position="275"/>
        <end position="404"/>
    </location>
</feature>
<dbReference type="AlphaFoldDB" id="A0A6A6UQ06"/>
<proteinExistence type="predicted"/>
<reference evidence="2" key="1">
    <citation type="journal article" date="2020" name="Stud. Mycol.">
        <title>101 Dothideomycetes genomes: a test case for predicting lifestyles and emergence of pathogens.</title>
        <authorList>
            <person name="Haridas S."/>
            <person name="Albert R."/>
            <person name="Binder M."/>
            <person name="Bloem J."/>
            <person name="Labutti K."/>
            <person name="Salamov A."/>
            <person name="Andreopoulos B."/>
            <person name="Baker S."/>
            <person name="Barry K."/>
            <person name="Bills G."/>
            <person name="Bluhm B."/>
            <person name="Cannon C."/>
            <person name="Castanera R."/>
            <person name="Culley D."/>
            <person name="Daum C."/>
            <person name="Ezra D."/>
            <person name="Gonzalez J."/>
            <person name="Henrissat B."/>
            <person name="Kuo A."/>
            <person name="Liang C."/>
            <person name="Lipzen A."/>
            <person name="Lutzoni F."/>
            <person name="Magnuson J."/>
            <person name="Mondo S."/>
            <person name="Nolan M."/>
            <person name="Ohm R."/>
            <person name="Pangilinan J."/>
            <person name="Park H.-J."/>
            <person name="Ramirez L."/>
            <person name="Alfaro M."/>
            <person name="Sun H."/>
            <person name="Tritt A."/>
            <person name="Yoshinaga Y."/>
            <person name="Zwiers L.-H."/>
            <person name="Turgeon B."/>
            <person name="Goodwin S."/>
            <person name="Spatafora J."/>
            <person name="Crous P."/>
            <person name="Grigoriev I."/>
        </authorList>
    </citation>
    <scope>NUCLEOTIDE SEQUENCE</scope>
    <source>
        <strain evidence="2">CBS 115976</strain>
    </source>
</reference>
<feature type="compositionally biased region" description="Polar residues" evidence="1">
    <location>
        <begin position="388"/>
        <end position="402"/>
    </location>
</feature>
<dbReference type="EMBL" id="MU004231">
    <property type="protein sequence ID" value="KAF2673533.1"/>
    <property type="molecule type" value="Genomic_DNA"/>
</dbReference>
<accession>A0A6A6UQ06</accession>
<feature type="compositionally biased region" description="Pro residues" evidence="1">
    <location>
        <begin position="281"/>
        <end position="293"/>
    </location>
</feature>
<feature type="compositionally biased region" description="Polar residues" evidence="1">
    <location>
        <begin position="1"/>
        <end position="31"/>
    </location>
</feature>
<evidence type="ECO:0000313" key="3">
    <source>
        <dbReference type="Proteomes" id="UP000799302"/>
    </source>
</evidence>
<gene>
    <name evidence="2" type="ORF">BT63DRAFT_159411</name>
</gene>
<feature type="compositionally biased region" description="Polar residues" evidence="1">
    <location>
        <begin position="324"/>
        <end position="347"/>
    </location>
</feature>
<feature type="region of interest" description="Disordered" evidence="1">
    <location>
        <begin position="167"/>
        <end position="201"/>
    </location>
</feature>
<dbReference type="Proteomes" id="UP000799302">
    <property type="component" value="Unassembled WGS sequence"/>
</dbReference>
<keyword evidence="3" id="KW-1185">Reference proteome</keyword>